<dbReference type="AlphaFoldDB" id="A0A2V2MXF3"/>
<organism evidence="1 2">
    <name type="scientific">Methanospirillum lacunae</name>
    <dbReference type="NCBI Taxonomy" id="668570"/>
    <lineage>
        <taxon>Archaea</taxon>
        <taxon>Methanobacteriati</taxon>
        <taxon>Methanobacteriota</taxon>
        <taxon>Stenosarchaea group</taxon>
        <taxon>Methanomicrobia</taxon>
        <taxon>Methanomicrobiales</taxon>
        <taxon>Methanospirillaceae</taxon>
        <taxon>Methanospirillum</taxon>
    </lineage>
</organism>
<evidence type="ECO:0000313" key="1">
    <source>
        <dbReference type="EMBL" id="PWR72592.1"/>
    </source>
</evidence>
<sequence>MNSKIIWEVFGVLISIACCIVTGTQTFGPEPIDKLPLYTNISDLIVYGKTFETDTKWVDDNILTLNEVKIYDILKLNSTLNFTIGSSVPIYVERGRVNDPIQAAAHNGVYRSEADWELGIKSNTTLVYFLMKNNNGMYHLVYVETVDPNSEYSRSNLTELKTLIGEIMKGLPVPERTYKHE</sequence>
<name>A0A2V2MXF3_9EURY</name>
<dbReference type="RefSeq" id="WP_109968103.1">
    <property type="nucleotide sequence ID" value="NZ_CP176093.1"/>
</dbReference>
<accession>A0A2V2MXF3</accession>
<gene>
    <name evidence="1" type="ORF">DK846_06395</name>
</gene>
<dbReference type="GeneID" id="97548729"/>
<protein>
    <submittedName>
        <fullName evidence="1">Uncharacterized protein</fullName>
    </submittedName>
</protein>
<comment type="caution">
    <text evidence="1">The sequence shown here is derived from an EMBL/GenBank/DDBJ whole genome shotgun (WGS) entry which is preliminary data.</text>
</comment>
<keyword evidence="2" id="KW-1185">Reference proteome</keyword>
<dbReference type="Proteomes" id="UP000245657">
    <property type="component" value="Unassembled WGS sequence"/>
</dbReference>
<evidence type="ECO:0000313" key="2">
    <source>
        <dbReference type="Proteomes" id="UP000245657"/>
    </source>
</evidence>
<reference evidence="1 2" key="1">
    <citation type="submission" date="2018-05" db="EMBL/GenBank/DDBJ databases">
        <title>Draft genome of Methanospirillum lacunae Ki8-1.</title>
        <authorList>
            <person name="Dueholm M.S."/>
            <person name="Nielsen P.H."/>
            <person name="Bakmann L.F."/>
            <person name="Otzen D.E."/>
        </authorList>
    </citation>
    <scope>NUCLEOTIDE SEQUENCE [LARGE SCALE GENOMIC DNA]</scope>
    <source>
        <strain evidence="1 2">Ki8-1</strain>
    </source>
</reference>
<dbReference type="EMBL" id="QGMY01000006">
    <property type="protein sequence ID" value="PWR72592.1"/>
    <property type="molecule type" value="Genomic_DNA"/>
</dbReference>
<proteinExistence type="predicted"/>